<dbReference type="InterPro" id="IPR035986">
    <property type="entry name" value="PKD_dom_sf"/>
</dbReference>
<keyword evidence="1" id="KW-0732">Signal</keyword>
<dbReference type="Pfam" id="PF07995">
    <property type="entry name" value="GSDH"/>
    <property type="match status" value="1"/>
</dbReference>
<reference evidence="3 4" key="1">
    <citation type="submission" date="2011-07" db="EMBL/GenBank/DDBJ databases">
        <title>The complete genome of chromosome of Emticicia oligotrophica DSM 17448.</title>
        <authorList>
            <consortium name="US DOE Joint Genome Institute (JGI-PGF)"/>
            <person name="Lucas S."/>
            <person name="Han J."/>
            <person name="Lapidus A."/>
            <person name="Bruce D."/>
            <person name="Goodwin L."/>
            <person name="Pitluck S."/>
            <person name="Peters L."/>
            <person name="Kyrpides N."/>
            <person name="Mavromatis K."/>
            <person name="Ivanova N."/>
            <person name="Ovchinnikova G."/>
            <person name="Teshima H."/>
            <person name="Detter J.C."/>
            <person name="Tapia R."/>
            <person name="Han C."/>
            <person name="Land M."/>
            <person name="Hauser L."/>
            <person name="Markowitz V."/>
            <person name="Cheng J.-F."/>
            <person name="Hugenholtz P."/>
            <person name="Woyke T."/>
            <person name="Wu D."/>
            <person name="Tindall B."/>
            <person name="Pomrenke H."/>
            <person name="Brambilla E."/>
            <person name="Klenk H.-P."/>
            <person name="Eisen J.A."/>
        </authorList>
    </citation>
    <scope>NUCLEOTIDE SEQUENCE [LARGE SCALE GENOMIC DNA]</scope>
    <source>
        <strain evidence="3 4">DSM 17448</strain>
    </source>
</reference>
<dbReference type="Pfam" id="PF18911">
    <property type="entry name" value="PKD_4"/>
    <property type="match status" value="1"/>
</dbReference>
<evidence type="ECO:0000256" key="1">
    <source>
        <dbReference type="SAM" id="SignalP"/>
    </source>
</evidence>
<dbReference type="EMBL" id="CP002961">
    <property type="protein sequence ID" value="AFK02039.1"/>
    <property type="molecule type" value="Genomic_DNA"/>
</dbReference>
<name>A0ABM5MY26_EMTOG</name>
<dbReference type="InterPro" id="IPR022409">
    <property type="entry name" value="PKD/Chitinase_dom"/>
</dbReference>
<dbReference type="PANTHER" id="PTHR19328">
    <property type="entry name" value="HEDGEHOG-INTERACTING PROTEIN"/>
    <property type="match status" value="1"/>
</dbReference>
<organism evidence="3 4">
    <name type="scientific">Emticicia oligotrophica (strain DSM 17448 / CIP 109782 / MTCC 6937 / GPTSA100-15)</name>
    <dbReference type="NCBI Taxonomy" id="929562"/>
    <lineage>
        <taxon>Bacteria</taxon>
        <taxon>Pseudomonadati</taxon>
        <taxon>Bacteroidota</taxon>
        <taxon>Cytophagia</taxon>
        <taxon>Cytophagales</taxon>
        <taxon>Leadbetterellaceae</taxon>
        <taxon>Emticicia</taxon>
    </lineage>
</organism>
<dbReference type="SUPFAM" id="SSF50952">
    <property type="entry name" value="Soluble quinoprotein glucose dehydrogenase"/>
    <property type="match status" value="1"/>
</dbReference>
<proteinExistence type="predicted"/>
<accession>A0ABM5MY26</accession>
<gene>
    <name evidence="3" type="ordered locus">Emtol_0888</name>
</gene>
<dbReference type="SUPFAM" id="SSF49299">
    <property type="entry name" value="PKD domain"/>
    <property type="match status" value="1"/>
</dbReference>
<dbReference type="Gene3D" id="2.60.40.10">
    <property type="entry name" value="Immunoglobulins"/>
    <property type="match status" value="1"/>
</dbReference>
<evidence type="ECO:0000313" key="3">
    <source>
        <dbReference type="EMBL" id="AFK02039.1"/>
    </source>
</evidence>
<dbReference type="InterPro" id="IPR000601">
    <property type="entry name" value="PKD_dom"/>
</dbReference>
<feature type="signal peptide" evidence="1">
    <location>
        <begin position="1"/>
        <end position="22"/>
    </location>
</feature>
<evidence type="ECO:0000313" key="4">
    <source>
        <dbReference type="Proteomes" id="UP000002875"/>
    </source>
</evidence>
<evidence type="ECO:0000259" key="2">
    <source>
        <dbReference type="PROSITE" id="PS50093"/>
    </source>
</evidence>
<dbReference type="SMART" id="SM00089">
    <property type="entry name" value="PKD"/>
    <property type="match status" value="1"/>
</dbReference>
<feature type="chain" id="PRO_5046258613" evidence="1">
    <location>
        <begin position="23"/>
        <end position="757"/>
    </location>
</feature>
<keyword evidence="4" id="KW-1185">Reference proteome</keyword>
<dbReference type="InterPro" id="IPR011042">
    <property type="entry name" value="6-blade_b-propeller_TolB-like"/>
</dbReference>
<sequence>MIKKVFYSIYFFVQLSYVITFAQPSGFIDEVISENWTIPTGLTFDANGRMYVWEKGGKVYIVENGIKSSKPIIDISEEVLNYGDHGLNGFALDPNFLKNGYVYLMYAAKRNHVLNFGTPAYDPNAETLFQTTIGRITRYTLTASSNFMELDTNSRKVLLGETPSTGIPILVDNHGVGTLAFGLDGSLLASTGDAALAVDGVVDDTKNDWFLEAIKLGFIKPEENINAYRSQYLNALNGKILRIDPATGNGISSNPFYDAVNPRSPKSRVWSYGLRNPFRFSFKPNTGSPNIADANPGIIYMGDVGWFHREEINIAAKGGLNFGWPIYEGIDFLNKAYQDSKFFPTNHQKPIIDWRGTFAQGIVDGDAFAVGSPQFKGNKFSGNSSIGGLWYNYQQFPREYQNLYFQGDYEGWIKAFRFDTKGNPTEVIDFVSGVHPTSFAINPKDGAIYYTNYFYPNIQEIRRLSYNPNANRRPTVVQSVSPNFGKSPLTVNFRGSDSKDPEGTALKYEWNFGDGQTSSEANPSHTYQSTGKVATFVATVKVTDEAGLSSSKSINVFVDNTPPQILSTSLDKVEFFDNAKDFPITLNAQVSDAEHPQEQLNYLWSVLLYHDDHIHFITSSYKPTGETTLGVVPCDAQTYFYKVTLTATDPEGLSSTYEKTIKPICGLLSTSPEQIDLSVAPNPTQNSIDIFPLSSFMNKTLKVSLLYTDGGLMMEKEGFWPEIKPLLDSKLVNAERGLYLLRIETDNFSKTFKVIKN</sequence>
<dbReference type="Gene3D" id="2.120.10.30">
    <property type="entry name" value="TolB, C-terminal domain"/>
    <property type="match status" value="1"/>
</dbReference>
<dbReference type="InterPro" id="IPR011041">
    <property type="entry name" value="Quinoprot_gluc/sorb_DH_b-prop"/>
</dbReference>
<dbReference type="InterPro" id="IPR012938">
    <property type="entry name" value="Glc/Sorbosone_DH"/>
</dbReference>
<dbReference type="InterPro" id="IPR013783">
    <property type="entry name" value="Ig-like_fold"/>
</dbReference>
<protein>
    <submittedName>
        <fullName evidence="3">PKD domain containing protein</fullName>
    </submittedName>
</protein>
<dbReference type="PROSITE" id="PS50093">
    <property type="entry name" value="PKD"/>
    <property type="match status" value="1"/>
</dbReference>
<dbReference type="PANTHER" id="PTHR19328:SF13">
    <property type="entry name" value="HIPL1 PROTEIN"/>
    <property type="match status" value="1"/>
</dbReference>
<dbReference type="Proteomes" id="UP000002875">
    <property type="component" value="Chromosome"/>
</dbReference>
<dbReference type="RefSeq" id="WP_015027739.1">
    <property type="nucleotide sequence ID" value="NC_018748.1"/>
</dbReference>
<dbReference type="CDD" id="cd00146">
    <property type="entry name" value="PKD"/>
    <property type="match status" value="1"/>
</dbReference>
<feature type="domain" description="PKD" evidence="2">
    <location>
        <begin position="474"/>
        <end position="531"/>
    </location>
</feature>